<reference evidence="6 7" key="1">
    <citation type="journal article" date="2016" name="Mol. Biol. Evol.">
        <title>Comparative Genomics of Early-Diverging Mushroom-Forming Fungi Provides Insights into the Origins of Lignocellulose Decay Capabilities.</title>
        <authorList>
            <person name="Nagy L.G."/>
            <person name="Riley R."/>
            <person name="Tritt A."/>
            <person name="Adam C."/>
            <person name="Daum C."/>
            <person name="Floudas D."/>
            <person name="Sun H."/>
            <person name="Yadav J.S."/>
            <person name="Pangilinan J."/>
            <person name="Larsson K.H."/>
            <person name="Matsuura K."/>
            <person name="Barry K."/>
            <person name="Labutti K."/>
            <person name="Kuo R."/>
            <person name="Ohm R.A."/>
            <person name="Bhattacharya S.S."/>
            <person name="Shirouzu T."/>
            <person name="Yoshinaga Y."/>
            <person name="Martin F.M."/>
            <person name="Grigoriev I.V."/>
            <person name="Hibbett D.S."/>
        </authorList>
    </citation>
    <scope>NUCLEOTIDE SEQUENCE [LARGE SCALE GENOMIC DNA]</scope>
    <source>
        <strain evidence="6 7">CBS 109695</strain>
    </source>
</reference>
<dbReference type="PANTHER" id="PTHR42973:SF13">
    <property type="entry name" value="FAD-BINDING PCMH-TYPE DOMAIN-CONTAINING PROTEIN"/>
    <property type="match status" value="1"/>
</dbReference>
<evidence type="ECO:0000256" key="3">
    <source>
        <dbReference type="ARBA" id="ARBA00022827"/>
    </source>
</evidence>
<keyword evidence="3" id="KW-0274">FAD</keyword>
<dbReference type="GO" id="GO:0016491">
    <property type="term" value="F:oxidoreductase activity"/>
    <property type="evidence" value="ECO:0007669"/>
    <property type="project" value="UniProtKB-KW"/>
</dbReference>
<dbReference type="SUPFAM" id="SSF56176">
    <property type="entry name" value="FAD-binding/transporter-associated domain-like"/>
    <property type="match status" value="1"/>
</dbReference>
<dbReference type="Gene3D" id="3.30.465.10">
    <property type="match status" value="1"/>
</dbReference>
<proteinExistence type="inferred from homology"/>
<dbReference type="InterPro" id="IPR016169">
    <property type="entry name" value="FAD-bd_PCMH_sub2"/>
</dbReference>
<dbReference type="EMBL" id="KV417529">
    <property type="protein sequence ID" value="KZP24004.1"/>
    <property type="molecule type" value="Genomic_DNA"/>
</dbReference>
<accession>A0A166MHF3</accession>
<comment type="similarity">
    <text evidence="1">Belongs to the oxygen-dependent FAD-linked oxidoreductase family.</text>
</comment>
<keyword evidence="7" id="KW-1185">Reference proteome</keyword>
<dbReference type="AlphaFoldDB" id="A0A166MHF3"/>
<keyword evidence="2" id="KW-0285">Flavoprotein</keyword>
<dbReference type="InterPro" id="IPR006094">
    <property type="entry name" value="Oxid_FAD_bind_N"/>
</dbReference>
<protein>
    <submittedName>
        <fullName evidence="6">FAD-binding domain-containing protein</fullName>
    </submittedName>
</protein>
<keyword evidence="4" id="KW-0560">Oxidoreductase</keyword>
<dbReference type="Pfam" id="PF01565">
    <property type="entry name" value="FAD_binding_4"/>
    <property type="match status" value="1"/>
</dbReference>
<dbReference type="InterPro" id="IPR036318">
    <property type="entry name" value="FAD-bd_PCMH-like_sf"/>
</dbReference>
<dbReference type="OrthoDB" id="2151789at2759"/>
<dbReference type="PROSITE" id="PS51387">
    <property type="entry name" value="FAD_PCMH"/>
    <property type="match status" value="1"/>
</dbReference>
<dbReference type="Proteomes" id="UP000076532">
    <property type="component" value="Unassembled WGS sequence"/>
</dbReference>
<evidence type="ECO:0000256" key="2">
    <source>
        <dbReference type="ARBA" id="ARBA00022630"/>
    </source>
</evidence>
<dbReference type="STRING" id="436010.A0A166MHF3"/>
<dbReference type="PANTHER" id="PTHR42973">
    <property type="entry name" value="BINDING OXIDOREDUCTASE, PUTATIVE (AFU_ORTHOLOGUE AFUA_1G17690)-RELATED"/>
    <property type="match status" value="1"/>
</dbReference>
<evidence type="ECO:0000256" key="4">
    <source>
        <dbReference type="ARBA" id="ARBA00023002"/>
    </source>
</evidence>
<feature type="domain" description="FAD-binding PCMH-type" evidence="5">
    <location>
        <begin position="55"/>
        <end position="223"/>
    </location>
</feature>
<name>A0A166MHF3_9AGAM</name>
<evidence type="ECO:0000256" key="1">
    <source>
        <dbReference type="ARBA" id="ARBA00005466"/>
    </source>
</evidence>
<gene>
    <name evidence="6" type="ORF">FIBSPDRAFT_442164</name>
</gene>
<evidence type="ECO:0000313" key="6">
    <source>
        <dbReference type="EMBL" id="KZP24004.1"/>
    </source>
</evidence>
<evidence type="ECO:0000313" key="7">
    <source>
        <dbReference type="Proteomes" id="UP000076532"/>
    </source>
</evidence>
<evidence type="ECO:0000259" key="5">
    <source>
        <dbReference type="PROSITE" id="PS51387"/>
    </source>
</evidence>
<dbReference type="GO" id="GO:0071949">
    <property type="term" value="F:FAD binding"/>
    <property type="evidence" value="ECO:0007669"/>
    <property type="project" value="InterPro"/>
</dbReference>
<dbReference type="InterPro" id="IPR016166">
    <property type="entry name" value="FAD-bd_PCMH"/>
</dbReference>
<sequence length="529" mass="58699">MTDSIKKQDPIQEDPLLLAIAEIRKICKESNGGSQCFSFGAHGYYDGARHFLESSSETPRIAVQPGNVANLAQIMKVLARHNVLFAVKGGGHTTNPLFSSTMDVQIYMCRLNDLEYNKDAKTVTVGAGCVWDEVYHEMAKRGRNVVGGDREGGVGIAGYLTGGGYSLKTNQYGLGIDNITKIEVVLPSGEVKVVSEGPLFEALKGGGNNFGIVTQYTLKTHKQGKTWGGSYSFKARKEGPVKAAIVDFITKEKRKEAAMVAAFRYTLDTSGEVKYTISLFCVFDGPEPADDPWQRFEVIQPRIPSKNNPAGWKRLKERDNYQDILAMAELNHIVLADVPPTTVDSEAKIKWALLSKHDARGRFGCIMVKTYTKKLIDAIADETERASEDMKAHKGKLVVMDVWPFLPSIFANSPPAAWPHKQDENFSPLLAYFLWEDKSEDDFWRGRMQTALDNVKKVAIAEHCFADNAPVYCNTSLEDTKVKDIYRDNLEALSALRLTYDPENVMGRTGGFKIPLPKSSKSSRSNPHP</sequence>
<organism evidence="6 7">
    <name type="scientific">Athelia psychrophila</name>
    <dbReference type="NCBI Taxonomy" id="1759441"/>
    <lineage>
        <taxon>Eukaryota</taxon>
        <taxon>Fungi</taxon>
        <taxon>Dikarya</taxon>
        <taxon>Basidiomycota</taxon>
        <taxon>Agaricomycotina</taxon>
        <taxon>Agaricomycetes</taxon>
        <taxon>Agaricomycetidae</taxon>
        <taxon>Atheliales</taxon>
        <taxon>Atheliaceae</taxon>
        <taxon>Athelia</taxon>
    </lineage>
</organism>
<dbReference type="InterPro" id="IPR050416">
    <property type="entry name" value="FAD-linked_Oxidoreductase"/>
</dbReference>